<sequence length="101" mass="11392">MIISTIIRRLGRSNPAKRSVCLITSTRNYSDSPSALEASFTTKGYKLHKLDEGPSTEVTVTREDALTYYRQMQTIRRMEAAAGNLYKAKVIRGFCHLYSGQ</sequence>
<dbReference type="PANTHER" id="PTHR11516">
    <property type="entry name" value="PYRUVATE DEHYDROGENASE E1 COMPONENT, ALPHA SUBUNIT BACTERIAL AND ORGANELLAR"/>
    <property type="match status" value="1"/>
</dbReference>
<organism evidence="3 4">
    <name type="scientific">Saccoglossus kowalevskii</name>
    <name type="common">Acorn worm</name>
    <dbReference type="NCBI Taxonomy" id="10224"/>
    <lineage>
        <taxon>Eukaryota</taxon>
        <taxon>Metazoa</taxon>
        <taxon>Hemichordata</taxon>
        <taxon>Enteropneusta</taxon>
        <taxon>Harrimaniidae</taxon>
        <taxon>Saccoglossus</taxon>
    </lineage>
</organism>
<dbReference type="PANTHER" id="PTHR11516:SF60">
    <property type="entry name" value="PYRUVATE DEHYDROGENASE E1 COMPONENT SUBUNIT ALPHA"/>
    <property type="match status" value="1"/>
</dbReference>
<dbReference type="InterPro" id="IPR029061">
    <property type="entry name" value="THDP-binding"/>
</dbReference>
<proteinExistence type="predicted"/>
<name>A0ABM0MX40_SACKO</name>
<keyword evidence="2" id="KW-0786">Thiamine pyrophosphate</keyword>
<comment type="cofactor">
    <cofactor evidence="1">
        <name>thiamine diphosphate</name>
        <dbReference type="ChEBI" id="CHEBI:58937"/>
    </cofactor>
</comment>
<feature type="non-terminal residue" evidence="4">
    <location>
        <position position="101"/>
    </location>
</feature>
<keyword evidence="3" id="KW-1185">Reference proteome</keyword>
<evidence type="ECO:0000313" key="4">
    <source>
        <dbReference type="RefSeq" id="XP_006824581.1"/>
    </source>
</evidence>
<evidence type="ECO:0000256" key="2">
    <source>
        <dbReference type="ARBA" id="ARBA00023052"/>
    </source>
</evidence>
<dbReference type="GeneID" id="102803217"/>
<dbReference type="Proteomes" id="UP000694865">
    <property type="component" value="Unplaced"/>
</dbReference>
<gene>
    <name evidence="4" type="primary">LOC102803217</name>
</gene>
<dbReference type="Gene3D" id="3.40.50.970">
    <property type="match status" value="1"/>
</dbReference>
<protein>
    <submittedName>
        <fullName evidence="4">Probable pyruvate dehydrogenase E1 component subunit alpha, mitochondrial-like</fullName>
    </submittedName>
</protein>
<evidence type="ECO:0000256" key="1">
    <source>
        <dbReference type="ARBA" id="ARBA00001964"/>
    </source>
</evidence>
<reference evidence="4" key="1">
    <citation type="submission" date="2025-08" db="UniProtKB">
        <authorList>
            <consortium name="RefSeq"/>
        </authorList>
    </citation>
    <scope>IDENTIFICATION</scope>
    <source>
        <tissue evidence="4">Testes</tissue>
    </source>
</reference>
<dbReference type="RefSeq" id="XP_006824581.1">
    <property type="nucleotide sequence ID" value="XM_006824518.1"/>
</dbReference>
<dbReference type="InterPro" id="IPR050642">
    <property type="entry name" value="PDH_E1_Alpha_Subunit"/>
</dbReference>
<dbReference type="SUPFAM" id="SSF52518">
    <property type="entry name" value="Thiamin diphosphate-binding fold (THDP-binding)"/>
    <property type="match status" value="1"/>
</dbReference>
<accession>A0ABM0MX40</accession>
<evidence type="ECO:0000313" key="3">
    <source>
        <dbReference type="Proteomes" id="UP000694865"/>
    </source>
</evidence>